<feature type="transmembrane region" description="Helical" evidence="1">
    <location>
        <begin position="6"/>
        <end position="25"/>
    </location>
</feature>
<organism evidence="2 3">
    <name type="scientific">Chryseobacterium gleum</name>
    <name type="common">Flavobacterium gleum</name>
    <dbReference type="NCBI Taxonomy" id="250"/>
    <lineage>
        <taxon>Bacteria</taxon>
        <taxon>Pseudomonadati</taxon>
        <taxon>Bacteroidota</taxon>
        <taxon>Flavobacteriia</taxon>
        <taxon>Flavobacteriales</taxon>
        <taxon>Weeksellaceae</taxon>
        <taxon>Chryseobacterium group</taxon>
        <taxon>Chryseobacterium</taxon>
    </lineage>
</organism>
<keyword evidence="1" id="KW-0472">Membrane</keyword>
<dbReference type="EMBL" id="LR134289">
    <property type="protein sequence ID" value="VEE06951.1"/>
    <property type="molecule type" value="Genomic_DNA"/>
</dbReference>
<proteinExistence type="predicted"/>
<protein>
    <submittedName>
        <fullName evidence="2">Uncharacterized protein</fullName>
    </submittedName>
</protein>
<evidence type="ECO:0000256" key="1">
    <source>
        <dbReference type="SAM" id="Phobius"/>
    </source>
</evidence>
<keyword evidence="1" id="KW-1133">Transmembrane helix</keyword>
<dbReference type="AlphaFoldDB" id="A0A448B1D4"/>
<dbReference type="KEGG" id="cgle:NCTC11432_01899"/>
<sequence length="51" mass="6205">MNYDKYFFVLIPITMNIRLIFFFYLENKINTCFIINYIGSKNIIYQGLINN</sequence>
<gene>
    <name evidence="2" type="ORF">NCTC11432_01899</name>
</gene>
<name>A0A448B1D4_CHRGE</name>
<evidence type="ECO:0000313" key="2">
    <source>
        <dbReference type="EMBL" id="VEE06951.1"/>
    </source>
</evidence>
<dbReference type="Proteomes" id="UP000279227">
    <property type="component" value="Chromosome"/>
</dbReference>
<evidence type="ECO:0000313" key="3">
    <source>
        <dbReference type="Proteomes" id="UP000279227"/>
    </source>
</evidence>
<accession>A0A448B1D4</accession>
<keyword evidence="1" id="KW-0812">Transmembrane</keyword>
<reference evidence="2 3" key="1">
    <citation type="submission" date="2018-12" db="EMBL/GenBank/DDBJ databases">
        <authorList>
            <consortium name="Pathogen Informatics"/>
        </authorList>
    </citation>
    <scope>NUCLEOTIDE SEQUENCE [LARGE SCALE GENOMIC DNA]</scope>
    <source>
        <strain evidence="2 3">NCTC11432</strain>
    </source>
</reference>